<evidence type="ECO:0000256" key="1">
    <source>
        <dbReference type="ARBA" id="ARBA00031966"/>
    </source>
</evidence>
<keyword evidence="3" id="KW-0548">Nucleotidyltransferase</keyword>
<dbReference type="PANTHER" id="PTHR10267">
    <property type="entry name" value="DNA POLYMERASE SUBUNIT GAMMA-1"/>
    <property type="match status" value="1"/>
</dbReference>
<dbReference type="Gene3D" id="3.30.420.390">
    <property type="match status" value="2"/>
</dbReference>
<dbReference type="PRINTS" id="PR00867">
    <property type="entry name" value="DNAPOLG"/>
</dbReference>
<proteinExistence type="predicted"/>
<dbReference type="GO" id="GO:0005760">
    <property type="term" value="C:gamma DNA polymerase complex"/>
    <property type="evidence" value="ECO:0007669"/>
    <property type="project" value="InterPro"/>
</dbReference>
<dbReference type="InterPro" id="IPR043502">
    <property type="entry name" value="DNA/RNA_pol_sf"/>
</dbReference>
<evidence type="ECO:0000259" key="2">
    <source>
        <dbReference type="SMART" id="SM00482"/>
    </source>
</evidence>
<accession>A0AAV5QQ12</accession>
<dbReference type="SUPFAM" id="SSF56672">
    <property type="entry name" value="DNA/RNA polymerases"/>
    <property type="match status" value="1"/>
</dbReference>
<dbReference type="PANTHER" id="PTHR10267:SF0">
    <property type="entry name" value="DNA POLYMERASE SUBUNIT GAMMA-1"/>
    <property type="match status" value="1"/>
</dbReference>
<dbReference type="SMART" id="SM00482">
    <property type="entry name" value="POLAc"/>
    <property type="match status" value="1"/>
</dbReference>
<dbReference type="GO" id="GO:0006264">
    <property type="term" value="P:mitochondrial DNA replication"/>
    <property type="evidence" value="ECO:0007669"/>
    <property type="project" value="TreeGrafter"/>
</dbReference>
<dbReference type="Pfam" id="PF18136">
    <property type="entry name" value="DNApol_Exo"/>
    <property type="match status" value="1"/>
</dbReference>
<dbReference type="GO" id="GO:0008408">
    <property type="term" value="F:3'-5' exonuclease activity"/>
    <property type="evidence" value="ECO:0007669"/>
    <property type="project" value="TreeGrafter"/>
</dbReference>
<dbReference type="SUPFAM" id="SSF53098">
    <property type="entry name" value="Ribonuclease H-like"/>
    <property type="match status" value="1"/>
</dbReference>
<dbReference type="AlphaFoldDB" id="A0AAV5QQ12"/>
<name>A0AAV5QQ12_9ASCO</name>
<dbReference type="InterPro" id="IPR041336">
    <property type="entry name" value="DNApol_Exo"/>
</dbReference>
<dbReference type="Gene3D" id="1.10.150.20">
    <property type="entry name" value="5' to 3' exonuclease, C-terminal subdomain"/>
    <property type="match status" value="1"/>
</dbReference>
<reference evidence="3 4" key="1">
    <citation type="journal article" date="2023" name="Elife">
        <title>Identification of key yeast species and microbe-microbe interactions impacting larval growth of Drosophila in the wild.</title>
        <authorList>
            <person name="Mure A."/>
            <person name="Sugiura Y."/>
            <person name="Maeda R."/>
            <person name="Honda K."/>
            <person name="Sakurai N."/>
            <person name="Takahashi Y."/>
            <person name="Watada M."/>
            <person name="Katoh T."/>
            <person name="Gotoh A."/>
            <person name="Gotoh Y."/>
            <person name="Taniguchi I."/>
            <person name="Nakamura K."/>
            <person name="Hayashi T."/>
            <person name="Katayama T."/>
            <person name="Uemura T."/>
            <person name="Hattori Y."/>
        </authorList>
    </citation>
    <scope>NUCLEOTIDE SEQUENCE [LARGE SCALE GENOMIC DNA]</scope>
    <source>
        <strain evidence="3 4">SC-9</strain>
    </source>
</reference>
<dbReference type="GO" id="GO:0003677">
    <property type="term" value="F:DNA binding"/>
    <property type="evidence" value="ECO:0007669"/>
    <property type="project" value="InterPro"/>
</dbReference>
<dbReference type="RefSeq" id="XP_064854026.1">
    <property type="nucleotide sequence ID" value="XM_064997954.1"/>
</dbReference>
<dbReference type="EMBL" id="BTFZ01000011">
    <property type="protein sequence ID" value="GMM37030.1"/>
    <property type="molecule type" value="Genomic_DNA"/>
</dbReference>
<evidence type="ECO:0000313" key="3">
    <source>
        <dbReference type="EMBL" id="GMM37030.1"/>
    </source>
</evidence>
<dbReference type="GO" id="GO:0003887">
    <property type="term" value="F:DNA-directed DNA polymerase activity"/>
    <property type="evidence" value="ECO:0007669"/>
    <property type="project" value="UniProtKB-KW"/>
</dbReference>
<dbReference type="Gene3D" id="3.30.70.370">
    <property type="match status" value="1"/>
</dbReference>
<protein>
    <recommendedName>
        <fullName evidence="1">Mitochondrial DNA polymerase catalytic subunit</fullName>
    </recommendedName>
</protein>
<keyword evidence="4" id="KW-1185">Reference proteome</keyword>
<keyword evidence="3" id="KW-0808">Transferase</keyword>
<dbReference type="InterPro" id="IPR012337">
    <property type="entry name" value="RNaseH-like_sf"/>
</dbReference>
<organism evidence="3 4">
    <name type="scientific">Saccharomycopsis crataegensis</name>
    <dbReference type="NCBI Taxonomy" id="43959"/>
    <lineage>
        <taxon>Eukaryota</taxon>
        <taxon>Fungi</taxon>
        <taxon>Dikarya</taxon>
        <taxon>Ascomycota</taxon>
        <taxon>Saccharomycotina</taxon>
        <taxon>Saccharomycetes</taxon>
        <taxon>Saccharomycopsidaceae</taxon>
        <taxon>Saccharomycopsis</taxon>
    </lineage>
</organism>
<gene>
    <name evidence="3" type="ORF">DASC09_043550</name>
</gene>
<dbReference type="InterPro" id="IPR001098">
    <property type="entry name" value="DNA-dir_DNA_pol_A_palm_dom"/>
</dbReference>
<keyword evidence="3" id="KW-0239">DNA-directed DNA polymerase</keyword>
<dbReference type="InterPro" id="IPR002297">
    <property type="entry name" value="DNA-dir_DNA_pol_A_mt"/>
</dbReference>
<feature type="domain" description="DNA-directed DNA polymerase family A palm" evidence="2">
    <location>
        <begin position="721"/>
        <end position="961"/>
    </location>
</feature>
<evidence type="ECO:0000313" key="4">
    <source>
        <dbReference type="Proteomes" id="UP001360560"/>
    </source>
</evidence>
<sequence>MLRQSLRFKRAVRHASHLPNTANRSNTINFKTLPTATTTRPPLRKEKPTINEVGIQYLSRHLKHQIYPSDTNTKTSKPLSVYDKIKINLSQQYLDKFNLLNKKTNITDPITLDLPKLHGKTLNEHFIRLALNDVSPYLNFAGMLSSIDLPARPKNWLLKPGWYRYDPNSPEPVKVDYPLEDALVFDVETMYKVSPYPVLATCASPVAWYGWVSPYLTGDDPHDNHLIPMNTIDRVRLIIGHNVAYDRARIKEEYSFKKTEAFYLDTLSLHAAVTGICSRQRPVWSKYKENSRIEKGMTKEIGKLLDEKNFIDHLVNDQLSMLGNEKLLEKYDSDYELSDNPWASLTSTNSLADVAKLHCGITMSKVDRDYFKTEDKQEIIDNFQKLMNYCATDVATTQEVFKAVYPLFTKLCPHPVSFSSLRHINTVFLPTTYKTWENYIHSAESLYQNNKVQIEQDLAVLALKLVEKFKQSPEEVLNDPWYSQLNWEIKPIKMTKSGVPFKRQKLPGFPEWYKSLFPSATGPIKLTIRTRLVPILLKLKWEGLPLMWTETKGWCFRVESNKFTLINELTRKNYTRIDDFTEDPNFEALTKDYQYVYFKIPHPNGPSNRTTSLTSKSFLKHYEKQVLTSEYEIAQKVLELNASASYWISSRERIMSQFVVYDEGSTRESSPDFNLPMLSKGEGDDPIGIIIPQILPMGTITRRAVEKTWLTASNVKKNRIGSELKTKIQAPAGYSFVGADVDSEELWIASLLSDSVFKIHGGSAIGWMTLEGNKLEKTDLHSKTAEILGISRNEAKIFNYSRIYGAGLKHTSTLLKQFNPSLNEKQVITICNNLFDSTKGKTYRLSPKEKKTLTKYGINLSKIWYGGSESVLFNRLENLAETKTPKTPVLKAGITEALKKENLNANSFLPSRINWAIQSSGVDYLHLLITSMEYLIKRYAVEARLCITVHDEIRYMVKDEDKYKAALLLQIANVWTRGIFCEQLGISDIPQSCAFFSQVDIDKILRKEVDTPCETPSNQGVVVPDGETLDINGLLAKLGQDPNTKKVDWLDEGSTINLNKFKVDKVLEKLKDTSVSVSGNSSGNLLSNEQEKMFINLQIEQDTSKVKTYMRKLTAPQIQRR</sequence>
<comment type="caution">
    <text evidence="3">The sequence shown here is derived from an EMBL/GenBank/DDBJ whole genome shotgun (WGS) entry which is preliminary data.</text>
</comment>
<dbReference type="Proteomes" id="UP001360560">
    <property type="component" value="Unassembled WGS sequence"/>
</dbReference>
<dbReference type="Pfam" id="PF00476">
    <property type="entry name" value="DNA_pol_A"/>
    <property type="match status" value="1"/>
</dbReference>
<dbReference type="GeneID" id="90075005"/>